<accession>A0ABD1E5P8</accession>
<dbReference type="EMBL" id="JBDJPC010000011">
    <property type="protein sequence ID" value="KAL1490013.1"/>
    <property type="molecule type" value="Genomic_DNA"/>
</dbReference>
<dbReference type="PROSITE" id="PS50294">
    <property type="entry name" value="WD_REPEATS_REGION"/>
    <property type="match status" value="1"/>
</dbReference>
<dbReference type="Proteomes" id="UP001566132">
    <property type="component" value="Unassembled WGS sequence"/>
</dbReference>
<dbReference type="Gene3D" id="2.130.10.10">
    <property type="entry name" value="YVTN repeat-like/Quinoprotein amine dehydrogenase"/>
    <property type="match status" value="1"/>
</dbReference>
<dbReference type="InterPro" id="IPR001680">
    <property type="entry name" value="WD40_rpt"/>
</dbReference>
<dbReference type="AlphaFoldDB" id="A0ABD1E5P8"/>
<organism evidence="2 3">
    <name type="scientific">Hypothenemus hampei</name>
    <name type="common">Coffee berry borer</name>
    <dbReference type="NCBI Taxonomy" id="57062"/>
    <lineage>
        <taxon>Eukaryota</taxon>
        <taxon>Metazoa</taxon>
        <taxon>Ecdysozoa</taxon>
        <taxon>Arthropoda</taxon>
        <taxon>Hexapoda</taxon>
        <taxon>Insecta</taxon>
        <taxon>Pterygota</taxon>
        <taxon>Neoptera</taxon>
        <taxon>Endopterygota</taxon>
        <taxon>Coleoptera</taxon>
        <taxon>Polyphaga</taxon>
        <taxon>Cucujiformia</taxon>
        <taxon>Curculionidae</taxon>
        <taxon>Scolytinae</taxon>
        <taxon>Hypothenemus</taxon>
    </lineage>
</organism>
<dbReference type="InterPro" id="IPR036322">
    <property type="entry name" value="WD40_repeat_dom_sf"/>
</dbReference>
<evidence type="ECO:0000313" key="2">
    <source>
        <dbReference type="EMBL" id="KAL1490013.1"/>
    </source>
</evidence>
<feature type="repeat" description="WD" evidence="1">
    <location>
        <begin position="127"/>
        <end position="158"/>
    </location>
</feature>
<reference evidence="2 3" key="1">
    <citation type="submission" date="2024-05" db="EMBL/GenBank/DDBJ databases">
        <title>Genetic variation in Jamaican populations of the coffee berry borer (Hypothenemus hampei).</title>
        <authorList>
            <person name="Errbii M."/>
            <person name="Myrie A."/>
        </authorList>
    </citation>
    <scope>NUCLEOTIDE SEQUENCE [LARGE SCALE GENOMIC DNA]</scope>
    <source>
        <strain evidence="2">JA-Hopewell-2020-01-JO</strain>
        <tissue evidence="2">Whole body</tissue>
    </source>
</reference>
<dbReference type="Pfam" id="PF00400">
    <property type="entry name" value="WD40"/>
    <property type="match status" value="1"/>
</dbReference>
<dbReference type="PROSITE" id="PS50082">
    <property type="entry name" value="WD_REPEATS_2"/>
    <property type="match status" value="1"/>
</dbReference>
<protein>
    <recommendedName>
        <fullName evidence="4">Nucleoporin Nup37</fullName>
    </recommendedName>
</protein>
<evidence type="ECO:0008006" key="4">
    <source>
        <dbReference type="Google" id="ProtNLM"/>
    </source>
</evidence>
<comment type="caution">
    <text evidence="2">The sequence shown here is derived from an EMBL/GenBank/DDBJ whole genome shotgun (WGS) entry which is preliminary data.</text>
</comment>
<gene>
    <name evidence="2" type="ORF">ABEB36_013927</name>
</gene>
<dbReference type="SUPFAM" id="SSF50978">
    <property type="entry name" value="WD40 repeat-like"/>
    <property type="match status" value="1"/>
</dbReference>
<dbReference type="PANTHER" id="PTHR22806">
    <property type="entry name" value="NUCLEOPORIN NUP37 P37 -RELATED"/>
    <property type="match status" value="1"/>
</dbReference>
<dbReference type="PANTHER" id="PTHR22806:SF0">
    <property type="entry name" value="NUCLEOPORIN NUP37"/>
    <property type="match status" value="1"/>
</dbReference>
<keyword evidence="3" id="KW-1185">Reference proteome</keyword>
<evidence type="ECO:0000313" key="3">
    <source>
        <dbReference type="Proteomes" id="UP001566132"/>
    </source>
</evidence>
<sequence>MPDSYLMSGSYLEQQQKKHDAPTYVKDFKEFGQIYHIHFSPFEWTKNIMLLAFNKRIVFIHLIFENTIGVDQLYEFEQPSRCTAISLSPLASIDLLPHQLVFAVGSIDHKIRIFESDLRENTSCKVISGHTSFINDLSYDIENTYLASASDDNTVKIWHSDGYKLKTTFNLGSPAMVISWHRCDPGKLLVAEKIGLVKFYNVETEIAILSLDFAKSLSSAHWTSSDSQILGTLQLGELLLWDLSKPCLPQQSTLLFPENGGHIKFSPQGELLAAVNSLDGSLKVVHTTTQTLKLNARVFLPTNVQWHYHFSILCVGDDAKLCFWKLKGL</sequence>
<dbReference type="SMART" id="SM00320">
    <property type="entry name" value="WD40"/>
    <property type="match status" value="5"/>
</dbReference>
<name>A0ABD1E5P8_HYPHA</name>
<evidence type="ECO:0000256" key="1">
    <source>
        <dbReference type="PROSITE-ProRule" id="PRU00221"/>
    </source>
</evidence>
<proteinExistence type="predicted"/>
<keyword evidence="1" id="KW-0853">WD repeat</keyword>
<dbReference type="InterPro" id="IPR037626">
    <property type="entry name" value="NUP37"/>
</dbReference>
<dbReference type="InterPro" id="IPR015943">
    <property type="entry name" value="WD40/YVTN_repeat-like_dom_sf"/>
</dbReference>